<dbReference type="InterPro" id="IPR051609">
    <property type="entry name" value="NmrA/Isoflavone_reductase-like"/>
</dbReference>
<dbReference type="InterPro" id="IPR008030">
    <property type="entry name" value="NmrA-like"/>
</dbReference>
<keyword evidence="5" id="KW-1185">Reference proteome</keyword>
<dbReference type="GO" id="GO:0016491">
    <property type="term" value="F:oxidoreductase activity"/>
    <property type="evidence" value="ECO:0007669"/>
    <property type="project" value="UniProtKB-KW"/>
</dbReference>
<dbReference type="EMBL" id="MU005776">
    <property type="protein sequence ID" value="KAF2706255.1"/>
    <property type="molecule type" value="Genomic_DNA"/>
</dbReference>
<dbReference type="InterPro" id="IPR036291">
    <property type="entry name" value="NAD(P)-bd_dom_sf"/>
</dbReference>
<evidence type="ECO:0000259" key="3">
    <source>
        <dbReference type="Pfam" id="PF05368"/>
    </source>
</evidence>
<gene>
    <name evidence="4" type="ORF">K504DRAFT_459554</name>
</gene>
<name>A0A6G1K153_9PLEO</name>
<evidence type="ECO:0000256" key="1">
    <source>
        <dbReference type="ARBA" id="ARBA00022857"/>
    </source>
</evidence>
<evidence type="ECO:0000313" key="5">
    <source>
        <dbReference type="Proteomes" id="UP000799428"/>
    </source>
</evidence>
<accession>A0A6G1K153</accession>
<dbReference type="SUPFAM" id="SSF51735">
    <property type="entry name" value="NAD(P)-binding Rossmann-fold domains"/>
    <property type="match status" value="1"/>
</dbReference>
<keyword evidence="1" id="KW-0521">NADP</keyword>
<organism evidence="4 5">
    <name type="scientific">Pleomassaria siparia CBS 279.74</name>
    <dbReference type="NCBI Taxonomy" id="1314801"/>
    <lineage>
        <taxon>Eukaryota</taxon>
        <taxon>Fungi</taxon>
        <taxon>Dikarya</taxon>
        <taxon>Ascomycota</taxon>
        <taxon>Pezizomycotina</taxon>
        <taxon>Dothideomycetes</taxon>
        <taxon>Pleosporomycetidae</taxon>
        <taxon>Pleosporales</taxon>
        <taxon>Pleomassariaceae</taxon>
        <taxon>Pleomassaria</taxon>
    </lineage>
</organism>
<proteinExistence type="predicted"/>
<dbReference type="AlphaFoldDB" id="A0A6G1K153"/>
<dbReference type="Gene3D" id="3.90.25.10">
    <property type="entry name" value="UDP-galactose 4-epimerase, domain 1"/>
    <property type="match status" value="1"/>
</dbReference>
<dbReference type="Gene3D" id="3.40.50.720">
    <property type="entry name" value="NAD(P)-binding Rossmann-like Domain"/>
    <property type="match status" value="2"/>
</dbReference>
<keyword evidence="2" id="KW-0560">Oxidoreductase</keyword>
<evidence type="ECO:0000256" key="2">
    <source>
        <dbReference type="ARBA" id="ARBA00023002"/>
    </source>
</evidence>
<sequence length="316" mass="35488">MSFQDDTSQRILLIGAGELGSAILPHLQLLPNVFITVGVRSVTKYTHLGSLNTAIQFLDITGPELLLTEKFAQFDVVISCTGFGQEPGRLMDLARQILAAGKLRESLGKGKLWFFPWQWGVDYDITGDADGLMPLFGQQVHVRNLLRSKAKESNVKWTILSTGIFMSFLFQQTWGVIEKESENVSNTRKINVSALRDLDHKVTVTDVSDIGKVLARIMAGAIESEDRILYVAGDTVSYKQLADIIRRATGEYVHEQVWTMPHLKEELAKDPDNLTKKYRVVFAGHGVSWDKQLTVNHQLEIPVTDVETYAREHLSF</sequence>
<protein>
    <submittedName>
        <fullName evidence="4">Isoflavone reductase</fullName>
    </submittedName>
</protein>
<dbReference type="Proteomes" id="UP000799428">
    <property type="component" value="Unassembled WGS sequence"/>
</dbReference>
<dbReference type="Pfam" id="PF05368">
    <property type="entry name" value="NmrA"/>
    <property type="match status" value="1"/>
</dbReference>
<reference evidence="4" key="1">
    <citation type="journal article" date="2020" name="Stud. Mycol.">
        <title>101 Dothideomycetes genomes: a test case for predicting lifestyles and emergence of pathogens.</title>
        <authorList>
            <person name="Haridas S."/>
            <person name="Albert R."/>
            <person name="Binder M."/>
            <person name="Bloem J."/>
            <person name="Labutti K."/>
            <person name="Salamov A."/>
            <person name="Andreopoulos B."/>
            <person name="Baker S."/>
            <person name="Barry K."/>
            <person name="Bills G."/>
            <person name="Bluhm B."/>
            <person name="Cannon C."/>
            <person name="Castanera R."/>
            <person name="Culley D."/>
            <person name="Daum C."/>
            <person name="Ezra D."/>
            <person name="Gonzalez J."/>
            <person name="Henrissat B."/>
            <person name="Kuo A."/>
            <person name="Liang C."/>
            <person name="Lipzen A."/>
            <person name="Lutzoni F."/>
            <person name="Magnuson J."/>
            <person name="Mondo S."/>
            <person name="Nolan M."/>
            <person name="Ohm R."/>
            <person name="Pangilinan J."/>
            <person name="Park H.-J."/>
            <person name="Ramirez L."/>
            <person name="Alfaro M."/>
            <person name="Sun H."/>
            <person name="Tritt A."/>
            <person name="Yoshinaga Y."/>
            <person name="Zwiers L.-H."/>
            <person name="Turgeon B."/>
            <person name="Goodwin S."/>
            <person name="Spatafora J."/>
            <person name="Crous P."/>
            <person name="Grigoriev I."/>
        </authorList>
    </citation>
    <scope>NUCLEOTIDE SEQUENCE</scope>
    <source>
        <strain evidence="4">CBS 279.74</strain>
    </source>
</reference>
<feature type="domain" description="NmrA-like" evidence="3">
    <location>
        <begin position="8"/>
        <end position="267"/>
    </location>
</feature>
<dbReference type="OrthoDB" id="5283654at2759"/>
<evidence type="ECO:0000313" key="4">
    <source>
        <dbReference type="EMBL" id="KAF2706255.1"/>
    </source>
</evidence>
<dbReference type="PANTHER" id="PTHR47706">
    <property type="entry name" value="NMRA-LIKE FAMILY PROTEIN"/>
    <property type="match status" value="1"/>
</dbReference>
<dbReference type="PANTHER" id="PTHR47706:SF6">
    <property type="entry name" value="NMRA-LIKE FAMILY PROTEIN (AFU_ORTHOLOGUE AFUA_6G00280)"/>
    <property type="match status" value="1"/>
</dbReference>